<gene>
    <name evidence="2" type="ORF">BaRGS_00016229</name>
</gene>
<name>A0ABD0KZ94_9CAEN</name>
<organism evidence="2 3">
    <name type="scientific">Batillaria attramentaria</name>
    <dbReference type="NCBI Taxonomy" id="370345"/>
    <lineage>
        <taxon>Eukaryota</taxon>
        <taxon>Metazoa</taxon>
        <taxon>Spiralia</taxon>
        <taxon>Lophotrochozoa</taxon>
        <taxon>Mollusca</taxon>
        <taxon>Gastropoda</taxon>
        <taxon>Caenogastropoda</taxon>
        <taxon>Sorbeoconcha</taxon>
        <taxon>Cerithioidea</taxon>
        <taxon>Batillariidae</taxon>
        <taxon>Batillaria</taxon>
    </lineage>
</organism>
<reference evidence="2 3" key="1">
    <citation type="journal article" date="2023" name="Sci. Data">
        <title>Genome assembly of the Korean intertidal mud-creeper Batillaria attramentaria.</title>
        <authorList>
            <person name="Patra A.K."/>
            <person name="Ho P.T."/>
            <person name="Jun S."/>
            <person name="Lee S.J."/>
            <person name="Kim Y."/>
            <person name="Won Y.J."/>
        </authorList>
    </citation>
    <scope>NUCLEOTIDE SEQUENCE [LARGE SCALE GENOMIC DNA]</scope>
    <source>
        <strain evidence="2">Wonlab-2016</strain>
    </source>
</reference>
<comment type="caution">
    <text evidence="2">The sequence shown here is derived from an EMBL/GenBank/DDBJ whole genome shotgun (WGS) entry which is preliminary data.</text>
</comment>
<feature type="compositionally biased region" description="Basic and acidic residues" evidence="1">
    <location>
        <begin position="112"/>
        <end position="124"/>
    </location>
</feature>
<dbReference type="EMBL" id="JACVVK020000102">
    <property type="protein sequence ID" value="KAK7492563.1"/>
    <property type="molecule type" value="Genomic_DNA"/>
</dbReference>
<keyword evidence="3" id="KW-1185">Reference proteome</keyword>
<evidence type="ECO:0000256" key="1">
    <source>
        <dbReference type="SAM" id="MobiDB-lite"/>
    </source>
</evidence>
<evidence type="ECO:0000313" key="3">
    <source>
        <dbReference type="Proteomes" id="UP001519460"/>
    </source>
</evidence>
<protein>
    <submittedName>
        <fullName evidence="2">Uncharacterized protein</fullName>
    </submittedName>
</protein>
<dbReference type="AlphaFoldDB" id="A0ABD0KZ94"/>
<feature type="region of interest" description="Disordered" evidence="1">
    <location>
        <begin position="112"/>
        <end position="135"/>
    </location>
</feature>
<dbReference type="Proteomes" id="UP001519460">
    <property type="component" value="Unassembled WGS sequence"/>
</dbReference>
<evidence type="ECO:0000313" key="2">
    <source>
        <dbReference type="EMBL" id="KAK7492563.1"/>
    </source>
</evidence>
<accession>A0ABD0KZ94</accession>
<proteinExistence type="predicted"/>
<feature type="non-terminal residue" evidence="2">
    <location>
        <position position="1"/>
    </location>
</feature>
<sequence>PSICQLALLSSPPIEPEVGGFDAICLRTSDPIPLLHSWSRDLPGQVLPASDWSLIQSPCRQPSTAGDHFQFSDPYHSTAVVGRFYTRMSHPVGQNMAYCPIQSDKTWLTKRSTDKHPEEMDSIRGRNQIVIQQGK</sequence>